<reference evidence="3" key="1">
    <citation type="journal article" date="2019" name="Int. J. Syst. Evol. Microbiol.">
        <title>The Global Catalogue of Microorganisms (GCM) 10K type strain sequencing project: providing services to taxonomists for standard genome sequencing and annotation.</title>
        <authorList>
            <consortium name="The Broad Institute Genomics Platform"/>
            <consortium name="The Broad Institute Genome Sequencing Center for Infectious Disease"/>
            <person name="Wu L."/>
            <person name="Ma J."/>
        </authorList>
    </citation>
    <scope>NUCLEOTIDE SEQUENCE [LARGE SCALE GENOMIC DNA]</scope>
    <source>
        <strain evidence="3">CCUG 62221</strain>
    </source>
</reference>
<dbReference type="InterPro" id="IPR033913">
    <property type="entry name" value="MTH1175_dom"/>
</dbReference>
<evidence type="ECO:0000313" key="2">
    <source>
        <dbReference type="EMBL" id="MFD1293028.1"/>
    </source>
</evidence>
<dbReference type="EMBL" id="JBHTMV010000003">
    <property type="protein sequence ID" value="MFD1293028.1"/>
    <property type="molecule type" value="Genomic_DNA"/>
</dbReference>
<dbReference type="Gene3D" id="3.30.420.130">
    <property type="entry name" value="Dinitrogenase iron-molybdenum cofactor biosynthesis domain"/>
    <property type="match status" value="1"/>
</dbReference>
<evidence type="ECO:0000259" key="1">
    <source>
        <dbReference type="Pfam" id="PF02579"/>
    </source>
</evidence>
<name>A0ABW3WLL3_9FLAO</name>
<accession>A0ABW3WLL3</accession>
<dbReference type="RefSeq" id="WP_386807994.1">
    <property type="nucleotide sequence ID" value="NZ_JBHTMV010000003.1"/>
</dbReference>
<comment type="caution">
    <text evidence="2">The sequence shown here is derived from an EMBL/GenBank/DDBJ whole genome shotgun (WGS) entry which is preliminary data.</text>
</comment>
<organism evidence="2 3">
    <name type="scientific">Lutibacter holmesii</name>
    <dbReference type="NCBI Taxonomy" id="1137985"/>
    <lineage>
        <taxon>Bacteria</taxon>
        <taxon>Pseudomonadati</taxon>
        <taxon>Bacteroidota</taxon>
        <taxon>Flavobacteriia</taxon>
        <taxon>Flavobacteriales</taxon>
        <taxon>Flavobacteriaceae</taxon>
        <taxon>Lutibacter</taxon>
    </lineage>
</organism>
<dbReference type="PANTHER" id="PTHR42983">
    <property type="entry name" value="DINITROGENASE IRON-MOLYBDENUM COFACTOR PROTEIN-RELATED"/>
    <property type="match status" value="1"/>
</dbReference>
<gene>
    <name evidence="2" type="ORF">ACFQ5N_04180</name>
</gene>
<sequence length="124" mass="13267">MKKIAIPVGENNQIDDHFGHCKYYNIYTLSNDNKTIDIKTLPSEEGCGCKSNIASVLSEEGVQVMLAGGIGAGAINVLNRWNIDVIRGCSGDVDNLIDAYVKGLIVDSGETCAAHGEDHECSHS</sequence>
<feature type="domain" description="Dinitrogenase iron-molybdenum cofactor biosynthesis" evidence="1">
    <location>
        <begin position="11"/>
        <end position="101"/>
    </location>
</feature>
<evidence type="ECO:0000313" key="3">
    <source>
        <dbReference type="Proteomes" id="UP001597241"/>
    </source>
</evidence>
<dbReference type="InterPro" id="IPR003731">
    <property type="entry name" value="Di-Nase_FeMo-co_biosynth"/>
</dbReference>
<keyword evidence="3" id="KW-1185">Reference proteome</keyword>
<dbReference type="CDD" id="cd00851">
    <property type="entry name" value="MTH1175"/>
    <property type="match status" value="1"/>
</dbReference>
<protein>
    <submittedName>
        <fullName evidence="2">NifB/NifX family molybdenum-iron cluster-binding protein</fullName>
    </submittedName>
</protein>
<dbReference type="PANTHER" id="PTHR42983:SF1">
    <property type="entry name" value="IRON-MOLYBDENUM PROTEIN"/>
    <property type="match status" value="1"/>
</dbReference>
<dbReference type="Pfam" id="PF02579">
    <property type="entry name" value="Nitro_FeMo-Co"/>
    <property type="match status" value="1"/>
</dbReference>
<dbReference type="Proteomes" id="UP001597241">
    <property type="component" value="Unassembled WGS sequence"/>
</dbReference>
<dbReference type="InterPro" id="IPR036105">
    <property type="entry name" value="DiNase_FeMo-co_biosyn_sf"/>
</dbReference>
<proteinExistence type="predicted"/>
<dbReference type="SUPFAM" id="SSF53146">
    <property type="entry name" value="Nitrogenase accessory factor-like"/>
    <property type="match status" value="1"/>
</dbReference>